<protein>
    <submittedName>
        <fullName evidence="2">DUF6029 family protein</fullName>
    </submittedName>
</protein>
<gene>
    <name evidence="2" type="ORF">N6H18_14455</name>
</gene>
<dbReference type="InterPro" id="IPR046070">
    <property type="entry name" value="DUF6029"/>
</dbReference>
<sequence>MRNKFLLICVCLLTSAFAIHAQGQIQGSNLMEYQLGNIPNQKPAYQSSLFDQLDLSYRFKSFGLDTRIEQYYPSFGEDIDYTRVSQFKFQYKSDFLDVELGNIYASFGRGLLMRTYEIPGSIWETRGYRVRYGFYRDLLGAAVTMKYNHGEVKLIRGEVLDVTLPPTLSKDIDRRPDLIEGIQGSYRLGHHSLGLIYMRHHSESQSTIDADPDRYLSVFYDGVLFDNFSIYGEMAKKLYDDVSIGDFSDEAAYGGYVGVNFYLGNFGVSLEYKDYHNFSLGTGINDPPTLVKEHSYRLLNRSTHIPSLTDESGYQVEVYYTMENGSIVTLNTSRASNQITDDNQPVFQEYFAEYQFNPLETLSAKIFADYAIDPLNNEDNRYAAGTYLDVSHSKLTSTLEFEWQYIERLDDKFSNLYAAYTLSNPSSYSVSLVMEWTADPNQFAQDTDTFNYYPAVVGSYRPNSKNIITLFAGKRRGGPACNSGVCYNVLDFEGVELRLNTRF</sequence>
<dbReference type="Proteomes" id="UP001065174">
    <property type="component" value="Chromosome"/>
</dbReference>
<name>A0ABY6CM05_9BACT</name>
<keyword evidence="1" id="KW-0732">Signal</keyword>
<feature type="chain" id="PRO_5045779358" evidence="1">
    <location>
        <begin position="22"/>
        <end position="503"/>
    </location>
</feature>
<evidence type="ECO:0000313" key="2">
    <source>
        <dbReference type="EMBL" id="UXP31550.1"/>
    </source>
</evidence>
<dbReference type="EMBL" id="CP106679">
    <property type="protein sequence ID" value="UXP31550.1"/>
    <property type="molecule type" value="Genomic_DNA"/>
</dbReference>
<organism evidence="2 3">
    <name type="scientific">Reichenbachiella agarivorans</name>
    <dbReference type="NCBI Taxonomy" id="2979464"/>
    <lineage>
        <taxon>Bacteria</taxon>
        <taxon>Pseudomonadati</taxon>
        <taxon>Bacteroidota</taxon>
        <taxon>Cytophagia</taxon>
        <taxon>Cytophagales</taxon>
        <taxon>Reichenbachiellaceae</taxon>
        <taxon>Reichenbachiella</taxon>
    </lineage>
</organism>
<feature type="signal peptide" evidence="1">
    <location>
        <begin position="1"/>
        <end position="21"/>
    </location>
</feature>
<dbReference type="Pfam" id="PF19494">
    <property type="entry name" value="DUF6029"/>
    <property type="match status" value="1"/>
</dbReference>
<reference evidence="2" key="1">
    <citation type="submission" date="2022-09" db="EMBL/GenBank/DDBJ databases">
        <title>Comparative genomics and taxonomic characterization of three novel marine species of genus Reichenbachiella exhibiting antioxidant and polysaccharide degradation activities.</title>
        <authorList>
            <person name="Muhammad N."/>
            <person name="Lee Y.-J."/>
            <person name="Ko J."/>
            <person name="Kim S.-G."/>
        </authorList>
    </citation>
    <scope>NUCLEOTIDE SEQUENCE</scope>
    <source>
        <strain evidence="2">BKB1-1</strain>
    </source>
</reference>
<accession>A0ABY6CM05</accession>
<proteinExistence type="predicted"/>
<keyword evidence="3" id="KW-1185">Reference proteome</keyword>
<evidence type="ECO:0000313" key="3">
    <source>
        <dbReference type="Proteomes" id="UP001065174"/>
    </source>
</evidence>
<dbReference type="RefSeq" id="WP_262308989.1">
    <property type="nucleotide sequence ID" value="NZ_CP106679.1"/>
</dbReference>
<evidence type="ECO:0000256" key="1">
    <source>
        <dbReference type="SAM" id="SignalP"/>
    </source>
</evidence>